<organism evidence="2">
    <name type="scientific">uncultured Caudovirales phage</name>
    <dbReference type="NCBI Taxonomy" id="2100421"/>
    <lineage>
        <taxon>Viruses</taxon>
        <taxon>Duplodnaviria</taxon>
        <taxon>Heunggongvirae</taxon>
        <taxon>Uroviricota</taxon>
        <taxon>Caudoviricetes</taxon>
        <taxon>Peduoviridae</taxon>
        <taxon>Maltschvirus</taxon>
        <taxon>Maltschvirus maltsch</taxon>
    </lineage>
</organism>
<name>A0A6J5N933_9CAUD</name>
<feature type="region of interest" description="Disordered" evidence="1">
    <location>
        <begin position="95"/>
        <end position="119"/>
    </location>
</feature>
<evidence type="ECO:0000256" key="1">
    <source>
        <dbReference type="SAM" id="MobiDB-lite"/>
    </source>
</evidence>
<accession>A0A6J5N933</accession>
<evidence type="ECO:0000313" key="2">
    <source>
        <dbReference type="EMBL" id="CAB4155393.1"/>
    </source>
</evidence>
<gene>
    <name evidence="2" type="ORF">UFOVP667_1</name>
</gene>
<feature type="compositionally biased region" description="Polar residues" evidence="1">
    <location>
        <begin position="104"/>
        <end position="119"/>
    </location>
</feature>
<dbReference type="EMBL" id="LR796629">
    <property type="protein sequence ID" value="CAB4155393.1"/>
    <property type="molecule type" value="Genomic_DNA"/>
</dbReference>
<sequence>MTEAIAENQSALLDLDGRELNQFWVDEKAPLFVANNPLHWKAHKLQVALERMEKQQRSNPAQFNATVYFATIDKLGDLMGEINKGVTDAKILDKRELEGHGDASTASTDSEIQPISMDS</sequence>
<protein>
    <submittedName>
        <fullName evidence="2">Uncharacterized protein</fullName>
    </submittedName>
</protein>
<proteinExistence type="predicted"/>
<reference evidence="2" key="1">
    <citation type="submission" date="2020-04" db="EMBL/GenBank/DDBJ databases">
        <authorList>
            <person name="Chiriac C."/>
            <person name="Salcher M."/>
            <person name="Ghai R."/>
            <person name="Kavagutti S V."/>
        </authorList>
    </citation>
    <scope>NUCLEOTIDE SEQUENCE</scope>
</reference>